<organism evidence="1">
    <name type="scientific">bioreactor metagenome</name>
    <dbReference type="NCBI Taxonomy" id="1076179"/>
    <lineage>
        <taxon>unclassified sequences</taxon>
        <taxon>metagenomes</taxon>
        <taxon>ecological metagenomes</taxon>
    </lineage>
</organism>
<gene>
    <name evidence="1" type="ORF">SDC9_64790</name>
</gene>
<name>A0A644XRH8_9ZZZZ</name>
<evidence type="ECO:0000313" key="1">
    <source>
        <dbReference type="EMBL" id="MPM18381.1"/>
    </source>
</evidence>
<reference evidence="1" key="1">
    <citation type="submission" date="2019-08" db="EMBL/GenBank/DDBJ databases">
        <authorList>
            <person name="Kucharzyk K."/>
            <person name="Murdoch R.W."/>
            <person name="Higgins S."/>
            <person name="Loffler F."/>
        </authorList>
    </citation>
    <scope>NUCLEOTIDE SEQUENCE</scope>
</reference>
<dbReference type="AlphaFoldDB" id="A0A644XRH8"/>
<dbReference type="EMBL" id="VSSQ01002973">
    <property type="protein sequence ID" value="MPM18381.1"/>
    <property type="molecule type" value="Genomic_DNA"/>
</dbReference>
<accession>A0A644XRH8</accession>
<proteinExistence type="predicted"/>
<comment type="caution">
    <text evidence="1">The sequence shown here is derived from an EMBL/GenBank/DDBJ whole genome shotgun (WGS) entry which is preliminary data.</text>
</comment>
<sequence>MSKIGIGMRCPVVDFPDILYPMLGVGLPSICIGEKLIEDIRDGLVVRDVNQDTAVAVLLDVLYSSLVGSDKGQSNSGGFDEGEAEVLQCCCADKDAALHGSQSVEFGNIAFGIMMLGNSHLAVQVVAVHQEEHIGEDLLLSLFHGGDVIADSSHNYQIGYGLQLLALAIDFDEQVDVFPGFGAAKGQDERLFCSGEKALQLPAHGILGAFHLFGDRWILDLIVVVRKECLQVESWGYHLHFLFVP</sequence>
<protein>
    <submittedName>
        <fullName evidence="1">Uncharacterized protein</fullName>
    </submittedName>
</protein>